<accession>A0A2S9I9W4</accession>
<proteinExistence type="predicted"/>
<evidence type="ECO:0000313" key="1">
    <source>
        <dbReference type="EMBL" id="PRD14590.1"/>
    </source>
</evidence>
<comment type="caution">
    <text evidence="1">The sequence shown here is derived from an EMBL/GenBank/DDBJ whole genome shotgun (WGS) entry which is preliminary data.</text>
</comment>
<reference evidence="1 2" key="1">
    <citation type="submission" date="2017-10" db="EMBL/GenBank/DDBJ databases">
        <title>Draft genome of two endophytic bacteria isolated from 'guarana' Paullinia cupana (Mart.) Ducke.</title>
        <authorList>
            <person name="Siqueira K.A."/>
            <person name="Liotti R.G."/>
            <person name="Mendes T.A."/>
            <person name="Soares M.A."/>
        </authorList>
    </citation>
    <scope>NUCLEOTIDE SEQUENCE [LARGE SCALE GENOMIC DNA]</scope>
    <source>
        <strain evidence="1 2">342</strain>
    </source>
</reference>
<protein>
    <submittedName>
        <fullName evidence="1">Uncharacterized protein</fullName>
    </submittedName>
</protein>
<dbReference type="Proteomes" id="UP000239181">
    <property type="component" value="Unassembled WGS sequence"/>
</dbReference>
<keyword evidence="2" id="KW-1185">Reference proteome</keyword>
<dbReference type="AlphaFoldDB" id="A0A2S9I9W4"/>
<evidence type="ECO:0000313" key="2">
    <source>
        <dbReference type="Proteomes" id="UP000239181"/>
    </source>
</evidence>
<sequence>MEIYKMSIRELTIVEASQVSGAGNSNPNYYRDAGETLIALGEIAKQYALSDPQYFGMDYRVITATDPGLRQEAIRVVNILCGGKGGEKNVDSWIKLYS</sequence>
<name>A0A2S9I9W4_9GAMM</name>
<organism evidence="1 2">
    <name type="scientific">Pantoea coffeiphila</name>
    <dbReference type="NCBI Taxonomy" id="1465635"/>
    <lineage>
        <taxon>Bacteria</taxon>
        <taxon>Pseudomonadati</taxon>
        <taxon>Pseudomonadota</taxon>
        <taxon>Gammaproteobacteria</taxon>
        <taxon>Enterobacterales</taxon>
        <taxon>Erwiniaceae</taxon>
        <taxon>Pantoea</taxon>
    </lineage>
</organism>
<dbReference type="EMBL" id="PDET01000010">
    <property type="protein sequence ID" value="PRD14590.1"/>
    <property type="molecule type" value="Genomic_DNA"/>
</dbReference>
<gene>
    <name evidence="1" type="ORF">CQW29_15600</name>
</gene>